<proteinExistence type="predicted"/>
<feature type="domain" description="HD" evidence="3">
    <location>
        <begin position="16"/>
        <end position="169"/>
    </location>
</feature>
<dbReference type="GO" id="GO:0002953">
    <property type="term" value="F:5'-deoxynucleotidase activity"/>
    <property type="evidence" value="ECO:0007669"/>
    <property type="project" value="InterPro"/>
</dbReference>
<protein>
    <submittedName>
        <fullName evidence="4">Putative hydrolases of HD superfamily</fullName>
    </submittedName>
</protein>
<gene>
    <name evidence="4" type="ORF">SAMN04488500_104107</name>
</gene>
<organism evidence="4 5">
    <name type="scientific">Sporomusa malonica</name>
    <dbReference type="NCBI Taxonomy" id="112901"/>
    <lineage>
        <taxon>Bacteria</taxon>
        <taxon>Bacillati</taxon>
        <taxon>Bacillota</taxon>
        <taxon>Negativicutes</taxon>
        <taxon>Selenomonadales</taxon>
        <taxon>Sporomusaceae</taxon>
        <taxon>Sporomusa</taxon>
    </lineage>
</organism>
<evidence type="ECO:0000256" key="1">
    <source>
        <dbReference type="ARBA" id="ARBA00022723"/>
    </source>
</evidence>
<dbReference type="InterPro" id="IPR006674">
    <property type="entry name" value="HD_domain"/>
</dbReference>
<dbReference type="Pfam" id="PF13023">
    <property type="entry name" value="HD_3"/>
    <property type="match status" value="1"/>
</dbReference>
<dbReference type="RefSeq" id="WP_084574768.1">
    <property type="nucleotide sequence ID" value="NZ_CP155572.1"/>
</dbReference>
<dbReference type="GO" id="GO:0046872">
    <property type="term" value="F:metal ion binding"/>
    <property type="evidence" value="ECO:0007669"/>
    <property type="project" value="UniProtKB-KW"/>
</dbReference>
<dbReference type="STRING" id="112901.SAMN04488500_104107"/>
<name>A0A1W1ZQ33_9FIRM</name>
<keyword evidence="2 4" id="KW-0378">Hydrolase</keyword>
<dbReference type="AlphaFoldDB" id="A0A1W1ZQ33"/>
<sequence length="206" mass="23987">MIIQRLQQQIAFIVEVDKIKQIYRRNYVIGGERHETDAEHSWHLAMMAILLAEHVADYPLDVLKVIKMVLIHDIVEIDAGDTYCYDQKGGLDKEVREQAAADRLFRLLPEDQAQELWSLWDEFEQRVSLEARFANALDRLQPLLLHYNTEGKSWQLNGITSDQVIDRNKLTKEISVELGRLVEEIIEDSIRKGYLKTPQEKALFEA</sequence>
<evidence type="ECO:0000313" key="5">
    <source>
        <dbReference type="Proteomes" id="UP000192738"/>
    </source>
</evidence>
<evidence type="ECO:0000256" key="2">
    <source>
        <dbReference type="ARBA" id="ARBA00022801"/>
    </source>
</evidence>
<reference evidence="4 5" key="1">
    <citation type="submission" date="2017-04" db="EMBL/GenBank/DDBJ databases">
        <authorList>
            <person name="Afonso C.L."/>
            <person name="Miller P.J."/>
            <person name="Scott M.A."/>
            <person name="Spackman E."/>
            <person name="Goraichik I."/>
            <person name="Dimitrov K.M."/>
            <person name="Suarez D.L."/>
            <person name="Swayne D.E."/>
        </authorList>
    </citation>
    <scope>NUCLEOTIDE SEQUENCE [LARGE SCALE GENOMIC DNA]</scope>
    <source>
        <strain evidence="4 5">DSM 5090</strain>
    </source>
</reference>
<keyword evidence="1" id="KW-0479">Metal-binding</keyword>
<dbReference type="GO" id="GO:0005737">
    <property type="term" value="C:cytoplasm"/>
    <property type="evidence" value="ECO:0007669"/>
    <property type="project" value="TreeGrafter"/>
</dbReference>
<dbReference type="Proteomes" id="UP000192738">
    <property type="component" value="Unassembled WGS sequence"/>
</dbReference>
<evidence type="ECO:0000313" key="4">
    <source>
        <dbReference type="EMBL" id="SMC50514.1"/>
    </source>
</evidence>
<accession>A0A1W1ZQ33</accession>
<dbReference type="InterPro" id="IPR039356">
    <property type="entry name" value="YfbR/HDDC2"/>
</dbReference>
<evidence type="ECO:0000259" key="3">
    <source>
        <dbReference type="Pfam" id="PF13023"/>
    </source>
</evidence>
<dbReference type="OrthoDB" id="9796032at2"/>
<dbReference type="Gene3D" id="1.10.3210.10">
    <property type="entry name" value="Hypothetical protein af1432"/>
    <property type="match status" value="1"/>
</dbReference>
<dbReference type="SUPFAM" id="SSF109604">
    <property type="entry name" value="HD-domain/PDEase-like"/>
    <property type="match status" value="1"/>
</dbReference>
<dbReference type="PANTHER" id="PTHR11845:SF13">
    <property type="entry name" value="5'-DEOXYNUCLEOTIDASE HDDC2"/>
    <property type="match status" value="1"/>
</dbReference>
<keyword evidence="5" id="KW-1185">Reference proteome</keyword>
<dbReference type="PANTHER" id="PTHR11845">
    <property type="entry name" value="5'-DEOXYNUCLEOTIDASE HDDC2"/>
    <property type="match status" value="1"/>
</dbReference>
<dbReference type="EMBL" id="FWXI01000004">
    <property type="protein sequence ID" value="SMC50514.1"/>
    <property type="molecule type" value="Genomic_DNA"/>
</dbReference>